<evidence type="ECO:0000313" key="1">
    <source>
        <dbReference type="EMBL" id="CAI5780278.1"/>
    </source>
</evidence>
<protein>
    <submittedName>
        <fullName evidence="1">Uncharacterized protein</fullName>
    </submittedName>
</protein>
<dbReference type="EMBL" id="OX395132">
    <property type="protein sequence ID" value="CAI5780278.1"/>
    <property type="molecule type" value="Genomic_DNA"/>
</dbReference>
<sequence length="153" mass="16544">MALTPLHKPSQLPLGSGFLSVFSLKRFMTSLIGPGGFCMDLTNEVFARFRLSRAEKAASRAGIGSGRCTVGNMSSDGEAAPGCTAHLRLSQFWLKSCQLLWHHCNLKRTTKHDLLDILSPVLCGVDLQEFVVIPEGSQVGGTPSNAHQHPITE</sequence>
<accession>A0AA35PCI3</accession>
<evidence type="ECO:0000313" key="2">
    <source>
        <dbReference type="Proteomes" id="UP001178461"/>
    </source>
</evidence>
<reference evidence="1" key="1">
    <citation type="submission" date="2022-12" db="EMBL/GenBank/DDBJ databases">
        <authorList>
            <person name="Alioto T."/>
            <person name="Alioto T."/>
            <person name="Gomez Garrido J."/>
        </authorList>
    </citation>
    <scope>NUCLEOTIDE SEQUENCE</scope>
</reference>
<dbReference type="AlphaFoldDB" id="A0AA35PCI3"/>
<keyword evidence="2" id="KW-1185">Reference proteome</keyword>
<proteinExistence type="predicted"/>
<gene>
    <name evidence="1" type="ORF">PODLI_1B027199</name>
</gene>
<organism evidence="1 2">
    <name type="scientific">Podarcis lilfordi</name>
    <name type="common">Lilford's wall lizard</name>
    <dbReference type="NCBI Taxonomy" id="74358"/>
    <lineage>
        <taxon>Eukaryota</taxon>
        <taxon>Metazoa</taxon>
        <taxon>Chordata</taxon>
        <taxon>Craniata</taxon>
        <taxon>Vertebrata</taxon>
        <taxon>Euteleostomi</taxon>
        <taxon>Lepidosauria</taxon>
        <taxon>Squamata</taxon>
        <taxon>Bifurcata</taxon>
        <taxon>Unidentata</taxon>
        <taxon>Episquamata</taxon>
        <taxon>Laterata</taxon>
        <taxon>Lacertibaenia</taxon>
        <taxon>Lacertidae</taxon>
        <taxon>Podarcis</taxon>
    </lineage>
</organism>
<name>A0AA35PCI3_9SAUR</name>
<dbReference type="Proteomes" id="UP001178461">
    <property type="component" value="Chromosome 7"/>
</dbReference>